<gene>
    <name evidence="2" type="ORF">SISNIDRAFT_461691</name>
</gene>
<name>A0A164M6M5_9AGAM</name>
<evidence type="ECO:0000313" key="2">
    <source>
        <dbReference type="EMBL" id="KZS86413.1"/>
    </source>
</evidence>
<reference evidence="2 3" key="1">
    <citation type="journal article" date="2016" name="Mol. Biol. Evol.">
        <title>Comparative Genomics of Early-Diverging Mushroom-Forming Fungi Provides Insights into the Origins of Lignocellulose Decay Capabilities.</title>
        <authorList>
            <person name="Nagy L.G."/>
            <person name="Riley R."/>
            <person name="Tritt A."/>
            <person name="Adam C."/>
            <person name="Daum C."/>
            <person name="Floudas D."/>
            <person name="Sun H."/>
            <person name="Yadav J.S."/>
            <person name="Pangilinan J."/>
            <person name="Larsson K.H."/>
            <person name="Matsuura K."/>
            <person name="Barry K."/>
            <person name="Labutti K."/>
            <person name="Kuo R."/>
            <person name="Ohm R.A."/>
            <person name="Bhattacharya S.S."/>
            <person name="Shirouzu T."/>
            <person name="Yoshinaga Y."/>
            <person name="Martin F.M."/>
            <person name="Grigoriev I.V."/>
            <person name="Hibbett D.S."/>
        </authorList>
    </citation>
    <scope>NUCLEOTIDE SEQUENCE [LARGE SCALE GENOMIC DNA]</scope>
    <source>
        <strain evidence="2 3">HHB9708</strain>
    </source>
</reference>
<dbReference type="Proteomes" id="UP000076722">
    <property type="component" value="Unassembled WGS sequence"/>
</dbReference>
<protein>
    <submittedName>
        <fullName evidence="2">Uncharacterized protein</fullName>
    </submittedName>
</protein>
<feature type="region of interest" description="Disordered" evidence="1">
    <location>
        <begin position="1"/>
        <end position="24"/>
    </location>
</feature>
<sequence length="205" mass="22950">MVPSDSTDGRTFISRSSASTRTSISQVLPSHIPPLPLAMSTHPPRPAIEDPLLLDDSTQRDPVPAFTSTPALDVHDTPLFHQLIGLIQEQNTTAKEQRNIMRGMRRALEILEQRSSLRQLHQDMLGGPSGDTDGFGTAHQAQRPQDSIAAQTRNFRYETLQSLRALMEDVKDTLRNVKETLMDHGKKFDILTRDAIKGTKIIEKY</sequence>
<organism evidence="2 3">
    <name type="scientific">Sistotremastrum niveocremeum HHB9708</name>
    <dbReference type="NCBI Taxonomy" id="1314777"/>
    <lineage>
        <taxon>Eukaryota</taxon>
        <taxon>Fungi</taxon>
        <taxon>Dikarya</taxon>
        <taxon>Basidiomycota</taxon>
        <taxon>Agaricomycotina</taxon>
        <taxon>Agaricomycetes</taxon>
        <taxon>Sistotremastrales</taxon>
        <taxon>Sistotremastraceae</taxon>
        <taxon>Sertulicium</taxon>
        <taxon>Sertulicium niveocremeum</taxon>
    </lineage>
</organism>
<feature type="compositionally biased region" description="Low complexity" evidence="1">
    <location>
        <begin position="13"/>
        <end position="24"/>
    </location>
</feature>
<evidence type="ECO:0000313" key="3">
    <source>
        <dbReference type="Proteomes" id="UP000076722"/>
    </source>
</evidence>
<evidence type="ECO:0000256" key="1">
    <source>
        <dbReference type="SAM" id="MobiDB-lite"/>
    </source>
</evidence>
<accession>A0A164M6M5</accession>
<proteinExistence type="predicted"/>
<dbReference type="AlphaFoldDB" id="A0A164M6M5"/>
<keyword evidence="3" id="KW-1185">Reference proteome</keyword>
<dbReference type="EMBL" id="KV419507">
    <property type="protein sequence ID" value="KZS86413.1"/>
    <property type="molecule type" value="Genomic_DNA"/>
</dbReference>